<evidence type="ECO:0000259" key="8">
    <source>
        <dbReference type="Pfam" id="PF01490"/>
    </source>
</evidence>
<evidence type="ECO:0000313" key="10">
    <source>
        <dbReference type="Proteomes" id="UP000824469"/>
    </source>
</evidence>
<accession>A0AA38LAA9</accession>
<dbReference type="AlphaFoldDB" id="A0AA38LAA9"/>
<evidence type="ECO:0000256" key="3">
    <source>
        <dbReference type="ARBA" id="ARBA00022692"/>
    </source>
</evidence>
<comment type="subcellular location">
    <subcellularLocation>
        <location evidence="1">Membrane</location>
    </subcellularLocation>
</comment>
<keyword evidence="3 7" id="KW-0812">Transmembrane</keyword>
<dbReference type="GO" id="GO:0006865">
    <property type="term" value="P:amino acid transport"/>
    <property type="evidence" value="ECO:0007669"/>
    <property type="project" value="UniProtKB-KW"/>
</dbReference>
<dbReference type="Pfam" id="PF01490">
    <property type="entry name" value="Aa_trans"/>
    <property type="match status" value="1"/>
</dbReference>
<gene>
    <name evidence="9" type="ORF">KI387_019413</name>
</gene>
<evidence type="ECO:0000256" key="6">
    <source>
        <dbReference type="ARBA" id="ARBA00023136"/>
    </source>
</evidence>
<keyword evidence="6 7" id="KW-0472">Membrane</keyword>
<dbReference type="GO" id="GO:0016020">
    <property type="term" value="C:membrane"/>
    <property type="evidence" value="ECO:0007669"/>
    <property type="project" value="UniProtKB-SubCell"/>
</dbReference>
<evidence type="ECO:0000256" key="5">
    <source>
        <dbReference type="ARBA" id="ARBA00022989"/>
    </source>
</evidence>
<dbReference type="PANTHER" id="PTHR48017">
    <property type="entry name" value="OS05G0424000 PROTEIN-RELATED"/>
    <property type="match status" value="1"/>
</dbReference>
<evidence type="ECO:0000256" key="2">
    <source>
        <dbReference type="ARBA" id="ARBA00022448"/>
    </source>
</evidence>
<organism evidence="9 10">
    <name type="scientific">Taxus chinensis</name>
    <name type="common">Chinese yew</name>
    <name type="synonym">Taxus wallichiana var. chinensis</name>
    <dbReference type="NCBI Taxonomy" id="29808"/>
    <lineage>
        <taxon>Eukaryota</taxon>
        <taxon>Viridiplantae</taxon>
        <taxon>Streptophyta</taxon>
        <taxon>Embryophyta</taxon>
        <taxon>Tracheophyta</taxon>
        <taxon>Spermatophyta</taxon>
        <taxon>Pinopsida</taxon>
        <taxon>Pinidae</taxon>
        <taxon>Conifers II</taxon>
        <taxon>Cupressales</taxon>
        <taxon>Taxaceae</taxon>
        <taxon>Taxus</taxon>
    </lineage>
</organism>
<feature type="non-terminal residue" evidence="9">
    <location>
        <position position="130"/>
    </location>
</feature>
<feature type="transmembrane region" description="Helical" evidence="7">
    <location>
        <begin position="54"/>
        <end position="81"/>
    </location>
</feature>
<comment type="caution">
    <text evidence="9">The sequence shown here is derived from an EMBL/GenBank/DDBJ whole genome shotgun (WGS) entry which is preliminary data.</text>
</comment>
<evidence type="ECO:0000256" key="4">
    <source>
        <dbReference type="ARBA" id="ARBA00022970"/>
    </source>
</evidence>
<reference evidence="9 10" key="1">
    <citation type="journal article" date="2021" name="Nat. Plants">
        <title>The Taxus genome provides insights into paclitaxel biosynthesis.</title>
        <authorList>
            <person name="Xiong X."/>
            <person name="Gou J."/>
            <person name="Liao Q."/>
            <person name="Li Y."/>
            <person name="Zhou Q."/>
            <person name="Bi G."/>
            <person name="Li C."/>
            <person name="Du R."/>
            <person name="Wang X."/>
            <person name="Sun T."/>
            <person name="Guo L."/>
            <person name="Liang H."/>
            <person name="Lu P."/>
            <person name="Wu Y."/>
            <person name="Zhang Z."/>
            <person name="Ro D.K."/>
            <person name="Shang Y."/>
            <person name="Huang S."/>
            <person name="Yan J."/>
        </authorList>
    </citation>
    <scope>NUCLEOTIDE SEQUENCE [LARGE SCALE GENOMIC DNA]</scope>
    <source>
        <strain evidence="9">Ta-2019</strain>
    </source>
</reference>
<keyword evidence="5 7" id="KW-1133">Transmembrane helix</keyword>
<dbReference type="Proteomes" id="UP000824469">
    <property type="component" value="Unassembled WGS sequence"/>
</dbReference>
<dbReference type="OMA" id="FYILHIN"/>
<dbReference type="EMBL" id="JAHRHJ020000004">
    <property type="protein sequence ID" value="KAH9317644.1"/>
    <property type="molecule type" value="Genomic_DNA"/>
</dbReference>
<keyword evidence="4" id="KW-0029">Amino-acid transport</keyword>
<evidence type="ECO:0000313" key="9">
    <source>
        <dbReference type="EMBL" id="KAH9317644.1"/>
    </source>
</evidence>
<name>A0AA38LAA9_TAXCH</name>
<sequence>KTSDNQGGSKGKHLDAGALFVLESKGTWLHAGYHLTASIVGPQLLSLPFVFASLGWGAGIVLLSMGAAVTFYSYTLMSLVLEHLELKGTRHLRFRDVATEIMGPRWGRFVVGPVQVAVCCGAVISCTLLG</sequence>
<evidence type="ECO:0000256" key="7">
    <source>
        <dbReference type="SAM" id="Phobius"/>
    </source>
</evidence>
<keyword evidence="10" id="KW-1185">Reference proteome</keyword>
<evidence type="ECO:0000256" key="1">
    <source>
        <dbReference type="ARBA" id="ARBA00004370"/>
    </source>
</evidence>
<dbReference type="InterPro" id="IPR013057">
    <property type="entry name" value="AA_transpt_TM"/>
</dbReference>
<feature type="domain" description="Amino acid transporter transmembrane" evidence="8">
    <location>
        <begin position="25"/>
        <end position="129"/>
    </location>
</feature>
<keyword evidence="2" id="KW-0813">Transport</keyword>
<feature type="non-terminal residue" evidence="9">
    <location>
        <position position="1"/>
    </location>
</feature>
<proteinExistence type="predicted"/>
<protein>
    <recommendedName>
        <fullName evidence="8">Amino acid transporter transmembrane domain-containing protein</fullName>
    </recommendedName>
</protein>